<accession>A0A9P9RB37</accession>
<sequence>MVLELQSHVGIKMPPRGEVKLDIIGNNEIPTDDASEPHPSKQYNLVMTITVQPLQTGFIMNNKPAQVKKGKAPAKRNSEARREQNRIASRNYREKRKQKLALLNQILEPSVSELANVVDEAAGQGSSSDATLPQTASGATVVDPIASIDTSTVGQDVFTESLFPNDTWGDLAASAIPASNAPFAQPFPNSLPFPFSPVDDPFAPMGVNLWATNSVRPQQLVQFPGDYVNTGIVQEISEDSPESTDQEGQPEYLAPTTQDDRALKNILNGVETLTLSQKRSLLRHLQQETQDTPSKAPPRMWPPTRAQMESLNKFTKALYNAANAGPTPLPAQYIVEAGLFGAIYANCYALGMGGIEEILCEEGCSIFSVTADEGHAPSQLPLVRPRFRSVTPDLRPTDLQLTFGHHPYVDVIPFRSFRDNIIKALLHDPPLIDEDILCHDLLAGGFTCWGSRRNPLGMNAGVPWDARSWEPSIWFLIKYRQLTGGWDDEMWKSARWWHSIRGERIQMAQAMSMMDNGACGGDLRWQ</sequence>
<feature type="region of interest" description="Disordered" evidence="1">
    <location>
        <begin position="65"/>
        <end position="91"/>
    </location>
</feature>
<dbReference type="CDD" id="cd14688">
    <property type="entry name" value="bZIP_YAP"/>
    <property type="match status" value="1"/>
</dbReference>
<organism evidence="3 4">
    <name type="scientific">Fusarium solani</name>
    <name type="common">Filamentous fungus</name>
    <dbReference type="NCBI Taxonomy" id="169388"/>
    <lineage>
        <taxon>Eukaryota</taxon>
        <taxon>Fungi</taxon>
        <taxon>Dikarya</taxon>
        <taxon>Ascomycota</taxon>
        <taxon>Pezizomycotina</taxon>
        <taxon>Sordariomycetes</taxon>
        <taxon>Hypocreomycetidae</taxon>
        <taxon>Hypocreales</taxon>
        <taxon>Nectriaceae</taxon>
        <taxon>Fusarium</taxon>
        <taxon>Fusarium solani species complex</taxon>
    </lineage>
</organism>
<dbReference type="EMBL" id="JAGTJS010000003">
    <property type="protein sequence ID" value="KAH7272452.1"/>
    <property type="molecule type" value="Genomic_DNA"/>
</dbReference>
<dbReference type="AlphaFoldDB" id="A0A9P9RB37"/>
<dbReference type="PANTHER" id="PTHR38116">
    <property type="entry name" value="CHROMOSOME 7, WHOLE GENOME SHOTGUN SEQUENCE"/>
    <property type="match status" value="1"/>
</dbReference>
<dbReference type="Pfam" id="PF11905">
    <property type="entry name" value="DUF3425"/>
    <property type="match status" value="1"/>
</dbReference>
<dbReference type="PANTHER" id="PTHR38116:SF5">
    <property type="entry name" value="BZIP DOMAIN-CONTAINING PROTEIN"/>
    <property type="match status" value="1"/>
</dbReference>
<dbReference type="InterPro" id="IPR004827">
    <property type="entry name" value="bZIP"/>
</dbReference>
<feature type="domain" description="BZIP" evidence="2">
    <location>
        <begin position="81"/>
        <end position="95"/>
    </location>
</feature>
<dbReference type="PROSITE" id="PS00036">
    <property type="entry name" value="BZIP_BASIC"/>
    <property type="match status" value="1"/>
</dbReference>
<dbReference type="Proteomes" id="UP000736672">
    <property type="component" value="Unassembled WGS sequence"/>
</dbReference>
<comment type="caution">
    <text evidence="3">The sequence shown here is derived from an EMBL/GenBank/DDBJ whole genome shotgun (WGS) entry which is preliminary data.</text>
</comment>
<dbReference type="OrthoDB" id="2245989at2759"/>
<keyword evidence="4" id="KW-1185">Reference proteome</keyword>
<gene>
    <name evidence="3" type="ORF">B0J15DRAFT_573203</name>
</gene>
<evidence type="ECO:0000256" key="1">
    <source>
        <dbReference type="SAM" id="MobiDB-lite"/>
    </source>
</evidence>
<dbReference type="GO" id="GO:0003700">
    <property type="term" value="F:DNA-binding transcription factor activity"/>
    <property type="evidence" value="ECO:0007669"/>
    <property type="project" value="InterPro"/>
</dbReference>
<reference evidence="3" key="1">
    <citation type="journal article" date="2021" name="Nat. Commun.">
        <title>Genetic determinants of endophytism in the Arabidopsis root mycobiome.</title>
        <authorList>
            <person name="Mesny F."/>
            <person name="Miyauchi S."/>
            <person name="Thiergart T."/>
            <person name="Pickel B."/>
            <person name="Atanasova L."/>
            <person name="Karlsson M."/>
            <person name="Huettel B."/>
            <person name="Barry K.W."/>
            <person name="Haridas S."/>
            <person name="Chen C."/>
            <person name="Bauer D."/>
            <person name="Andreopoulos W."/>
            <person name="Pangilinan J."/>
            <person name="LaButti K."/>
            <person name="Riley R."/>
            <person name="Lipzen A."/>
            <person name="Clum A."/>
            <person name="Drula E."/>
            <person name="Henrissat B."/>
            <person name="Kohler A."/>
            <person name="Grigoriev I.V."/>
            <person name="Martin F.M."/>
            <person name="Hacquard S."/>
        </authorList>
    </citation>
    <scope>NUCLEOTIDE SEQUENCE</scope>
    <source>
        <strain evidence="3">FSSC 5 MPI-SDFR-AT-0091</strain>
    </source>
</reference>
<evidence type="ECO:0000259" key="2">
    <source>
        <dbReference type="PROSITE" id="PS00036"/>
    </source>
</evidence>
<feature type="compositionally biased region" description="Basic and acidic residues" evidence="1">
    <location>
        <begin position="76"/>
        <end position="85"/>
    </location>
</feature>
<name>A0A9P9RB37_FUSSL</name>
<evidence type="ECO:0000313" key="4">
    <source>
        <dbReference type="Proteomes" id="UP000736672"/>
    </source>
</evidence>
<evidence type="ECO:0000313" key="3">
    <source>
        <dbReference type="EMBL" id="KAH7272452.1"/>
    </source>
</evidence>
<proteinExistence type="predicted"/>
<protein>
    <recommendedName>
        <fullName evidence="2">BZIP domain-containing protein</fullName>
    </recommendedName>
</protein>
<dbReference type="InterPro" id="IPR021833">
    <property type="entry name" value="DUF3425"/>
</dbReference>